<feature type="transmembrane region" description="Helical" evidence="5">
    <location>
        <begin position="434"/>
        <end position="455"/>
    </location>
</feature>
<evidence type="ECO:0000256" key="2">
    <source>
        <dbReference type="ARBA" id="ARBA00022692"/>
    </source>
</evidence>
<feature type="transmembrane region" description="Helical" evidence="5">
    <location>
        <begin position="36"/>
        <end position="60"/>
    </location>
</feature>
<dbReference type="EMBL" id="BAAAYX010000020">
    <property type="protein sequence ID" value="GAA3714367.1"/>
    <property type="molecule type" value="Genomic_DNA"/>
</dbReference>
<comment type="subcellular location">
    <subcellularLocation>
        <location evidence="1">Membrane</location>
        <topology evidence="1">Multi-pass membrane protein</topology>
    </subcellularLocation>
</comment>
<gene>
    <name evidence="6" type="ORF">GCM10022204_36830</name>
</gene>
<accession>A0ABP7E4Y5</accession>
<dbReference type="PIRSF" id="PIRSF006060">
    <property type="entry name" value="AA_transporter"/>
    <property type="match status" value="1"/>
</dbReference>
<feature type="transmembrane region" description="Helical" evidence="5">
    <location>
        <begin position="346"/>
        <end position="365"/>
    </location>
</feature>
<sequence length="509" mass="51253">MSALRDAIDRSFSAGEHPDRVVSPHRPLGRRQLSGLGLLGQAVSTTAPVASMVVLLTLLHRVSDPVTGLLVTTAVAVGMWFVAACLGQLSARIAASGGLYSWVATALGPRAAGAVAAGLLLKFGGSASMSLMHLSLAVSAIVVALGGPALGSAALVAVVGATVAAVALVVVSGVRQAGWVLLVVEGCSLLFLLGCLLVPGTGAAGAPWPPVEGNELQRIMLISVFALAGFESAAFFGPEARRGLITTTRVLRWTPVVCGSLVLVAGLAAVAGRGGTLVDAYLLGAAGGAPTGLVVALHLALACSWLGTVTGSANGVSRLVYTLGLEGVLPRRLGEVDTGLRTPVRAAAAVSAVLVVAGAVLVLLGRGSALAGAISTATRVALLLAYALGVLAMAVLLTRLGELTPSTAVTAAVAGSGLLAMLTVILVGQLRHGSVLGAALLAALLLVGPVWILFLRLWRPQRRLRLGVVDRAESDDALPGAVAVRRTAEGELELTGRRDGAPAPHRTGR</sequence>
<keyword evidence="7" id="KW-1185">Reference proteome</keyword>
<feature type="transmembrane region" description="Helical" evidence="5">
    <location>
        <begin position="409"/>
        <end position="428"/>
    </location>
</feature>
<feature type="transmembrane region" description="Helical" evidence="5">
    <location>
        <begin position="141"/>
        <end position="171"/>
    </location>
</feature>
<feature type="transmembrane region" description="Helical" evidence="5">
    <location>
        <begin position="291"/>
        <end position="309"/>
    </location>
</feature>
<feature type="transmembrane region" description="Helical" evidence="5">
    <location>
        <begin position="99"/>
        <end position="121"/>
    </location>
</feature>
<feature type="transmembrane region" description="Helical" evidence="5">
    <location>
        <begin position="66"/>
        <end position="87"/>
    </location>
</feature>
<dbReference type="PANTHER" id="PTHR42770:SF7">
    <property type="entry name" value="MEMBRANE PROTEIN"/>
    <property type="match status" value="1"/>
</dbReference>
<keyword evidence="2 5" id="KW-0812">Transmembrane</keyword>
<feature type="transmembrane region" description="Helical" evidence="5">
    <location>
        <begin position="377"/>
        <end position="397"/>
    </location>
</feature>
<dbReference type="RefSeq" id="WP_344813924.1">
    <property type="nucleotide sequence ID" value="NZ_BAAAYX010000020.1"/>
</dbReference>
<keyword evidence="4 5" id="KW-0472">Membrane</keyword>
<evidence type="ECO:0008006" key="8">
    <source>
        <dbReference type="Google" id="ProtNLM"/>
    </source>
</evidence>
<reference evidence="7" key="1">
    <citation type="journal article" date="2019" name="Int. J. Syst. Evol. Microbiol.">
        <title>The Global Catalogue of Microorganisms (GCM) 10K type strain sequencing project: providing services to taxonomists for standard genome sequencing and annotation.</title>
        <authorList>
            <consortium name="The Broad Institute Genomics Platform"/>
            <consortium name="The Broad Institute Genome Sequencing Center for Infectious Disease"/>
            <person name="Wu L."/>
            <person name="Ma J."/>
        </authorList>
    </citation>
    <scope>NUCLEOTIDE SEQUENCE [LARGE SCALE GENOMIC DNA]</scope>
    <source>
        <strain evidence="7">JCM 16548</strain>
    </source>
</reference>
<dbReference type="PANTHER" id="PTHR42770">
    <property type="entry name" value="AMINO ACID TRANSPORTER-RELATED"/>
    <property type="match status" value="1"/>
</dbReference>
<dbReference type="Gene3D" id="1.20.1740.10">
    <property type="entry name" value="Amino acid/polyamine transporter I"/>
    <property type="match status" value="1"/>
</dbReference>
<dbReference type="InterPro" id="IPR050367">
    <property type="entry name" value="APC_superfamily"/>
</dbReference>
<keyword evidence="3 5" id="KW-1133">Transmembrane helix</keyword>
<name>A0ABP7E4Y5_9ACTN</name>
<feature type="transmembrane region" description="Helical" evidence="5">
    <location>
        <begin position="250"/>
        <end position="271"/>
    </location>
</feature>
<evidence type="ECO:0000256" key="1">
    <source>
        <dbReference type="ARBA" id="ARBA00004141"/>
    </source>
</evidence>
<dbReference type="Proteomes" id="UP001500051">
    <property type="component" value="Unassembled WGS sequence"/>
</dbReference>
<protein>
    <recommendedName>
        <fullName evidence="8">Amino acid transporter</fullName>
    </recommendedName>
</protein>
<evidence type="ECO:0000256" key="5">
    <source>
        <dbReference type="SAM" id="Phobius"/>
    </source>
</evidence>
<comment type="caution">
    <text evidence="6">The sequence shown here is derived from an EMBL/GenBank/DDBJ whole genome shotgun (WGS) entry which is preliminary data.</text>
</comment>
<proteinExistence type="predicted"/>
<evidence type="ECO:0000256" key="4">
    <source>
        <dbReference type="ARBA" id="ARBA00023136"/>
    </source>
</evidence>
<feature type="transmembrane region" description="Helical" evidence="5">
    <location>
        <begin position="178"/>
        <end position="199"/>
    </location>
</feature>
<organism evidence="6 7">
    <name type="scientific">Microlunatus aurantiacus</name>
    <dbReference type="NCBI Taxonomy" id="446786"/>
    <lineage>
        <taxon>Bacteria</taxon>
        <taxon>Bacillati</taxon>
        <taxon>Actinomycetota</taxon>
        <taxon>Actinomycetes</taxon>
        <taxon>Propionibacteriales</taxon>
        <taxon>Propionibacteriaceae</taxon>
        <taxon>Microlunatus</taxon>
    </lineage>
</organism>
<evidence type="ECO:0000313" key="7">
    <source>
        <dbReference type="Proteomes" id="UP001500051"/>
    </source>
</evidence>
<evidence type="ECO:0000256" key="3">
    <source>
        <dbReference type="ARBA" id="ARBA00022989"/>
    </source>
</evidence>
<feature type="transmembrane region" description="Helical" evidence="5">
    <location>
        <begin position="219"/>
        <end position="238"/>
    </location>
</feature>
<evidence type="ECO:0000313" key="6">
    <source>
        <dbReference type="EMBL" id="GAA3714367.1"/>
    </source>
</evidence>